<organism evidence="2 3">
    <name type="scientific">Adonisia turfae CCMR0082</name>
    <dbReference type="NCBI Taxonomy" id="2304604"/>
    <lineage>
        <taxon>Bacteria</taxon>
        <taxon>Bacillati</taxon>
        <taxon>Cyanobacteriota</taxon>
        <taxon>Adonisia</taxon>
        <taxon>Adonisia turfae</taxon>
    </lineage>
</organism>
<reference evidence="2 3" key="1">
    <citation type="journal article" date="2020" name="Microb. Ecol.">
        <title>Ecogenomics of the Marine Benthic Filamentous Cyanobacterium Adonisia.</title>
        <authorList>
            <person name="Walter J.M."/>
            <person name="Coutinho F.H."/>
            <person name="Leomil L."/>
            <person name="Hargreaves P.I."/>
            <person name="Campeao M.E."/>
            <person name="Vieira V.V."/>
            <person name="Silva B.S."/>
            <person name="Fistarol G.O."/>
            <person name="Salomon P.S."/>
            <person name="Sawabe T."/>
            <person name="Mino S."/>
            <person name="Hosokawa M."/>
            <person name="Miyashita H."/>
            <person name="Maruyama F."/>
            <person name="van Verk M.C."/>
            <person name="Dutilh B.E."/>
            <person name="Thompson C.C."/>
            <person name="Thompson F.L."/>
        </authorList>
    </citation>
    <scope>NUCLEOTIDE SEQUENCE [LARGE SCALE GENOMIC DNA]</scope>
    <source>
        <strain evidence="2 3">CCMR0082</strain>
    </source>
</reference>
<evidence type="ECO:0000313" key="3">
    <source>
        <dbReference type="Proteomes" id="UP000473574"/>
    </source>
</evidence>
<dbReference type="EMBL" id="QZCE01000001">
    <property type="protein sequence ID" value="NEZ61984.1"/>
    <property type="molecule type" value="Genomic_DNA"/>
</dbReference>
<feature type="region of interest" description="Disordered" evidence="1">
    <location>
        <begin position="146"/>
        <end position="202"/>
    </location>
</feature>
<feature type="compositionally biased region" description="Polar residues" evidence="1">
    <location>
        <begin position="177"/>
        <end position="190"/>
    </location>
</feature>
<sequence length="354" mass="40184">MANQTVYRSSHKRNYTVIGNQLISKTDISWKAKGILVYLLSKPEDWVTRLDDIVKHSSDGRASVLSGLKELKQKGYLEKVRITDQKTGQVSHWETIVHEQPIATSPDVENRHSGNPDSGNPHSGKSNPTKYGSIQNTDQEITSFTHTQNTEQSANAQGVCGHEEESSFSDLTRGEENSSSELPTSGQSDQKPALKPAAASSKKSNNEIYGFVKWANKGFWSLKVTKTLERVAENKTWDDLKKALQAMCEQYESEEGLKHQQRYFIKAVSEGWEASQEWHERKGRELQQKAESERREKEAERVKVALKQMEVNGDIELIDHKGQWYDYRLPGDVIVYNANAWDLPKGFSWREDAA</sequence>
<evidence type="ECO:0000256" key="1">
    <source>
        <dbReference type="SAM" id="MobiDB-lite"/>
    </source>
</evidence>
<feature type="compositionally biased region" description="Polar residues" evidence="1">
    <location>
        <begin position="115"/>
        <end position="134"/>
    </location>
</feature>
<gene>
    <name evidence="2" type="ORF">D0962_04210</name>
</gene>
<feature type="compositionally biased region" description="Low complexity" evidence="1">
    <location>
        <begin position="191"/>
        <end position="202"/>
    </location>
</feature>
<name>A0A6M0S0K3_9CYAN</name>
<dbReference type="Proteomes" id="UP000473574">
    <property type="component" value="Unassembled WGS sequence"/>
</dbReference>
<comment type="caution">
    <text evidence="2">The sequence shown here is derived from an EMBL/GenBank/DDBJ whole genome shotgun (WGS) entry which is preliminary data.</text>
</comment>
<protein>
    <recommendedName>
        <fullName evidence="4">Replication protein</fullName>
    </recommendedName>
</protein>
<proteinExistence type="predicted"/>
<dbReference type="AlphaFoldDB" id="A0A6M0S0K3"/>
<feature type="compositionally biased region" description="Polar residues" evidence="1">
    <location>
        <begin position="146"/>
        <end position="156"/>
    </location>
</feature>
<feature type="region of interest" description="Disordered" evidence="1">
    <location>
        <begin position="89"/>
        <end position="134"/>
    </location>
</feature>
<accession>A0A6M0S0K3</accession>
<evidence type="ECO:0008006" key="4">
    <source>
        <dbReference type="Google" id="ProtNLM"/>
    </source>
</evidence>
<evidence type="ECO:0000313" key="2">
    <source>
        <dbReference type="EMBL" id="NEZ61984.1"/>
    </source>
</evidence>